<evidence type="ECO:0000256" key="1">
    <source>
        <dbReference type="SAM" id="Phobius"/>
    </source>
</evidence>
<dbReference type="EMBL" id="JAHFZB010000053">
    <property type="protein sequence ID" value="KAK6466733.1"/>
    <property type="molecule type" value="Genomic_DNA"/>
</dbReference>
<name>A0ABR0Y2E2_HUSHU</name>
<dbReference type="PANTHER" id="PTHR31873:SF6">
    <property type="entry name" value="ASPARTATE DEHYDROGENASE DOMAIN-CONTAINING PROTEIN"/>
    <property type="match status" value="1"/>
</dbReference>
<sequence>MSEPTGMRRVGIVGYGHLGNFLLGSSGQTEGRSLGLTFSLRLWNRSFEKLIIGNVSFIIIFFNLFSFNRKSDLIVEVAHPQIAKDYGTAFLTHSNFMIGSPTALADSDLETRLRETAKHHGNTLYVPSGAFWGGEDIQKMADAGTLKVCISLLTDWHVVLVEVTGPEFEGSGRSFTVKTERRNPAKLGAVTGNATYQSFWSSVLVCQGHGGKVHLC</sequence>
<evidence type="ECO:0000259" key="2">
    <source>
        <dbReference type="Pfam" id="PF03447"/>
    </source>
</evidence>
<feature type="transmembrane region" description="Helical" evidence="1">
    <location>
        <begin position="50"/>
        <end position="67"/>
    </location>
</feature>
<protein>
    <submittedName>
        <fullName evidence="3">L-aspartate dehydrogenase</fullName>
    </submittedName>
</protein>
<keyword evidence="4" id="KW-1185">Reference proteome</keyword>
<dbReference type="InterPro" id="IPR005106">
    <property type="entry name" value="Asp/hSer_DH_NAD-bd"/>
</dbReference>
<dbReference type="Pfam" id="PF03447">
    <property type="entry name" value="NAD_binding_3"/>
    <property type="match status" value="1"/>
</dbReference>
<dbReference type="Proteomes" id="UP001369086">
    <property type="component" value="Unassembled WGS sequence"/>
</dbReference>
<organism evidence="3 4">
    <name type="scientific">Huso huso</name>
    <name type="common">Beluga</name>
    <name type="synonym">Acipenser huso</name>
    <dbReference type="NCBI Taxonomy" id="61971"/>
    <lineage>
        <taxon>Eukaryota</taxon>
        <taxon>Metazoa</taxon>
        <taxon>Chordata</taxon>
        <taxon>Craniata</taxon>
        <taxon>Vertebrata</taxon>
        <taxon>Euteleostomi</taxon>
        <taxon>Actinopterygii</taxon>
        <taxon>Chondrostei</taxon>
        <taxon>Acipenseriformes</taxon>
        <taxon>Acipenseridae</taxon>
        <taxon>Huso</taxon>
    </lineage>
</organism>
<dbReference type="Gene3D" id="3.40.50.720">
    <property type="entry name" value="NAD(P)-binding Rossmann-like Domain"/>
    <property type="match status" value="1"/>
</dbReference>
<keyword evidence="1" id="KW-1133">Transmembrane helix</keyword>
<keyword evidence="1" id="KW-0472">Membrane</keyword>
<keyword evidence="1" id="KW-0812">Transmembrane</keyword>
<evidence type="ECO:0000313" key="3">
    <source>
        <dbReference type="EMBL" id="KAK6466733.1"/>
    </source>
</evidence>
<accession>A0ABR0Y2E2</accession>
<evidence type="ECO:0000313" key="4">
    <source>
        <dbReference type="Proteomes" id="UP001369086"/>
    </source>
</evidence>
<gene>
    <name evidence="3" type="ORF">HHUSO_G35827</name>
</gene>
<proteinExistence type="predicted"/>
<feature type="domain" description="Aspartate/homoserine dehydrogenase NAD-binding" evidence="2">
    <location>
        <begin position="64"/>
        <end position="127"/>
    </location>
</feature>
<dbReference type="SUPFAM" id="SSF51735">
    <property type="entry name" value="NAD(P)-binding Rossmann-fold domains"/>
    <property type="match status" value="1"/>
</dbReference>
<dbReference type="InterPro" id="IPR036291">
    <property type="entry name" value="NAD(P)-bd_dom_sf"/>
</dbReference>
<reference evidence="3 4" key="1">
    <citation type="submission" date="2021-05" db="EMBL/GenBank/DDBJ databases">
        <authorList>
            <person name="Zahm M."/>
            <person name="Klopp C."/>
            <person name="Cabau C."/>
            <person name="Kuhl H."/>
            <person name="Suciu R."/>
            <person name="Ciorpac M."/>
            <person name="Holostenco D."/>
            <person name="Gessner J."/>
            <person name="Wuertz S."/>
            <person name="Hohne C."/>
            <person name="Stock M."/>
            <person name="Gislard M."/>
            <person name="Lluch J."/>
            <person name="Milhes M."/>
            <person name="Lampietro C."/>
            <person name="Lopez Roques C."/>
            <person name="Donnadieu C."/>
            <person name="Du K."/>
            <person name="Schartl M."/>
            <person name="Guiguen Y."/>
        </authorList>
    </citation>
    <scope>NUCLEOTIDE SEQUENCE [LARGE SCALE GENOMIC DNA]</scope>
    <source>
        <strain evidence="3">Hh-F2</strain>
        <tissue evidence="3">Blood</tissue>
    </source>
</reference>
<dbReference type="PANTHER" id="PTHR31873">
    <property type="entry name" value="L-ASPARTATE DEHYDROGENASE-RELATED"/>
    <property type="match status" value="1"/>
</dbReference>
<comment type="caution">
    <text evidence="3">The sequence shown here is derived from an EMBL/GenBank/DDBJ whole genome shotgun (WGS) entry which is preliminary data.</text>
</comment>